<evidence type="ECO:0000313" key="3">
    <source>
        <dbReference type="Proteomes" id="UP001054945"/>
    </source>
</evidence>
<gene>
    <name evidence="2" type="ORF">CEXT_311771</name>
</gene>
<keyword evidence="3" id="KW-1185">Reference proteome</keyword>
<name>A0AAV4YB71_CAEEX</name>
<evidence type="ECO:0000256" key="1">
    <source>
        <dbReference type="SAM" id="MobiDB-lite"/>
    </source>
</evidence>
<feature type="compositionally biased region" description="Polar residues" evidence="1">
    <location>
        <begin position="37"/>
        <end position="48"/>
    </location>
</feature>
<dbReference type="Proteomes" id="UP001054945">
    <property type="component" value="Unassembled WGS sequence"/>
</dbReference>
<reference evidence="2 3" key="1">
    <citation type="submission" date="2021-06" db="EMBL/GenBank/DDBJ databases">
        <title>Caerostris extrusa draft genome.</title>
        <authorList>
            <person name="Kono N."/>
            <person name="Arakawa K."/>
        </authorList>
    </citation>
    <scope>NUCLEOTIDE SEQUENCE [LARGE SCALE GENOMIC DNA]</scope>
</reference>
<sequence>MSVNTKWLTCINPKSQFFCNQPPLVGMNGEIRPPLTPTQNRDSRNQAGDISLGGPLREGAVINNEVKERYLAKHNLAHIMAVWREAFIRKWRPRQRASLPTNCFLHF</sequence>
<dbReference type="AlphaFoldDB" id="A0AAV4YB71"/>
<feature type="region of interest" description="Disordered" evidence="1">
    <location>
        <begin position="29"/>
        <end position="54"/>
    </location>
</feature>
<proteinExistence type="predicted"/>
<accession>A0AAV4YB71</accession>
<dbReference type="EMBL" id="BPLR01001708">
    <property type="protein sequence ID" value="GIZ04238.1"/>
    <property type="molecule type" value="Genomic_DNA"/>
</dbReference>
<protein>
    <submittedName>
        <fullName evidence="2">Uncharacterized protein</fullName>
    </submittedName>
</protein>
<evidence type="ECO:0000313" key="2">
    <source>
        <dbReference type="EMBL" id="GIZ04238.1"/>
    </source>
</evidence>
<comment type="caution">
    <text evidence="2">The sequence shown here is derived from an EMBL/GenBank/DDBJ whole genome shotgun (WGS) entry which is preliminary data.</text>
</comment>
<organism evidence="2 3">
    <name type="scientific">Caerostris extrusa</name>
    <name type="common">Bark spider</name>
    <name type="synonym">Caerostris bankana</name>
    <dbReference type="NCBI Taxonomy" id="172846"/>
    <lineage>
        <taxon>Eukaryota</taxon>
        <taxon>Metazoa</taxon>
        <taxon>Ecdysozoa</taxon>
        <taxon>Arthropoda</taxon>
        <taxon>Chelicerata</taxon>
        <taxon>Arachnida</taxon>
        <taxon>Araneae</taxon>
        <taxon>Araneomorphae</taxon>
        <taxon>Entelegynae</taxon>
        <taxon>Araneoidea</taxon>
        <taxon>Araneidae</taxon>
        <taxon>Caerostris</taxon>
    </lineage>
</organism>